<dbReference type="Proteomes" id="UP000306740">
    <property type="component" value="Unassembled WGS sequence"/>
</dbReference>
<dbReference type="RefSeq" id="WP_139107045.1">
    <property type="nucleotide sequence ID" value="NZ_VDFR01000165.1"/>
</dbReference>
<organism evidence="2 3">
    <name type="scientific">Mumia zhuanghuii</name>
    <dbReference type="NCBI Taxonomy" id="2585211"/>
    <lineage>
        <taxon>Bacteria</taxon>
        <taxon>Bacillati</taxon>
        <taxon>Actinomycetota</taxon>
        <taxon>Actinomycetes</taxon>
        <taxon>Propionibacteriales</taxon>
        <taxon>Nocardioidaceae</taxon>
        <taxon>Mumia</taxon>
    </lineage>
</organism>
<accession>A0A5C4MCY2</accession>
<sequence length="255" mass="27752">MLWHAVIEAGPRGVLDGVSALVAAGLTGFTVPAVRVSVPRGARTVRAAGIDVRQTRRLRPSDRVGAGVPRVWPWIAAVRGALWARTDREAATLLAMAVQQRITTAERIGVALLDVRRDRRRRFVEMIVLDLIGGAQSLGELDFAGMARRHGLPEPDRQSVRRGRDGRIYLDVVWEAFGVVVEIDGIHHAFAQNLVNDALRHNAVTLHNASVLRLPLLGLRVASEAFFAQITEALVAGGWTPSNVIRPAGPHPQNV</sequence>
<dbReference type="EMBL" id="VDFR01000166">
    <property type="protein sequence ID" value="TNC33687.1"/>
    <property type="molecule type" value="Genomic_DNA"/>
</dbReference>
<reference evidence="2 3" key="1">
    <citation type="submission" date="2019-05" db="EMBL/GenBank/DDBJ databases">
        <title>Mumia sp. nov., isolated from the intestinal contents of plateau pika (Ochotona curzoniae) in the Qinghai-Tibet plateau of China.</title>
        <authorList>
            <person name="Tian Z."/>
        </authorList>
    </citation>
    <scope>NUCLEOTIDE SEQUENCE [LARGE SCALE GENOMIC DNA]</scope>
    <source>
        <strain evidence="3">527</strain>
        <strain evidence="2">Z527</strain>
    </source>
</reference>
<gene>
    <name evidence="2" type="ORF">FHE65_28360</name>
    <name evidence="1" type="ORF">FHE65_28480</name>
</gene>
<evidence type="ECO:0008006" key="4">
    <source>
        <dbReference type="Google" id="ProtNLM"/>
    </source>
</evidence>
<protein>
    <recommendedName>
        <fullName evidence="4">DUF559 domain-containing protein</fullName>
    </recommendedName>
</protein>
<evidence type="ECO:0000313" key="2">
    <source>
        <dbReference type="EMBL" id="TNC33935.1"/>
    </source>
</evidence>
<evidence type="ECO:0000313" key="1">
    <source>
        <dbReference type="EMBL" id="TNC33687.1"/>
    </source>
</evidence>
<dbReference type="AlphaFoldDB" id="A0A5C4MCY2"/>
<dbReference type="OrthoDB" id="3209715at2"/>
<proteinExistence type="predicted"/>
<evidence type="ECO:0000313" key="3">
    <source>
        <dbReference type="Proteomes" id="UP000306740"/>
    </source>
</evidence>
<dbReference type="EMBL" id="VDFR01000165">
    <property type="protein sequence ID" value="TNC33935.1"/>
    <property type="molecule type" value="Genomic_DNA"/>
</dbReference>
<comment type="caution">
    <text evidence="2">The sequence shown here is derived from an EMBL/GenBank/DDBJ whole genome shotgun (WGS) entry which is preliminary data.</text>
</comment>
<name>A0A5C4MCY2_9ACTN</name>